<organism evidence="1 2">
    <name type="scientific">Paenibacillus larvae</name>
    <dbReference type="NCBI Taxonomy" id="1464"/>
    <lineage>
        <taxon>Bacteria</taxon>
        <taxon>Bacillati</taxon>
        <taxon>Bacillota</taxon>
        <taxon>Bacilli</taxon>
        <taxon>Bacillales</taxon>
        <taxon>Paenibacillaceae</taxon>
        <taxon>Paenibacillus</taxon>
    </lineage>
</organism>
<protein>
    <submittedName>
        <fullName evidence="1">Uncharacterized protein</fullName>
    </submittedName>
</protein>
<dbReference type="AlphaFoldDB" id="A0AAP5JV53"/>
<comment type="caution">
    <text evidence="1">The sequence shown here is derived from an EMBL/GenBank/DDBJ whole genome shotgun (WGS) entry which is preliminary data.</text>
</comment>
<sequence length="80" mass="9044">MSEAGMKDVKGLGHGSIQVTSDVYVRILKKLSYFIAFHFIVSKKKLSGNSPKYSAILLPIVSVYIKNRKYCRVKPLKPKE</sequence>
<evidence type="ECO:0000313" key="1">
    <source>
        <dbReference type="EMBL" id="MDT2252581.1"/>
    </source>
</evidence>
<accession>A0AAP5JV53</accession>
<gene>
    <name evidence="1" type="ORF">P7H09_15290</name>
</gene>
<evidence type="ECO:0000313" key="2">
    <source>
        <dbReference type="Proteomes" id="UP001259239"/>
    </source>
</evidence>
<dbReference type="EMBL" id="JARQGV010000004">
    <property type="protein sequence ID" value="MDT2252581.1"/>
    <property type="molecule type" value="Genomic_DNA"/>
</dbReference>
<dbReference type="Proteomes" id="UP001259239">
    <property type="component" value="Unassembled WGS sequence"/>
</dbReference>
<reference evidence="1" key="2">
    <citation type="submission" date="2023-03" db="EMBL/GenBank/DDBJ databases">
        <authorList>
            <person name="Obshta O."/>
            <person name="Zabrodski M.W."/>
            <person name="Soomro T."/>
            <person name="Wilson G."/>
            <person name="Masood F."/>
            <person name="Thebeau J."/>
            <person name="Bezerra Da Silva M.C."/>
            <person name="Raza F."/>
            <person name="Biganski S."/>
            <person name="Jose M."/>
            <person name="Camilli M."/>
            <person name="Kozii I.V."/>
            <person name="Kozii R.V."/>
            <person name="Simko E."/>
            <person name="Wood S.C."/>
        </authorList>
    </citation>
    <scope>NUCLEOTIDE SEQUENCE</scope>
    <source>
        <strain evidence="1">PL001</strain>
    </source>
</reference>
<dbReference type="RefSeq" id="WP_024094584.1">
    <property type="nucleotide sequence ID" value="NZ_JARQGS010000008.1"/>
</dbReference>
<proteinExistence type="predicted"/>
<name>A0AAP5JV53_9BACL</name>
<reference evidence="1" key="1">
    <citation type="journal article" date="2023" name="J. Vet. Diagn. Invest.">
        <title>Oxytetracycline-resistant Paenibacillus larvae identified in commercial beekeeping operations in Saskatchewan using pooled honey sampling.</title>
        <authorList>
            <person name="Obshta O."/>
            <person name="Zabrodski M.W."/>
            <person name="Soomro T."/>
            <person name="Wilson G."/>
            <person name="Masood F."/>
            <person name="Thebeau J."/>
            <person name="Silva M.C.B."/>
            <person name="Biganski S."/>
            <person name="Kozii I.V."/>
            <person name="Koziy R.V."/>
            <person name="Raza M.F."/>
            <person name="Jose M.S."/>
            <person name="Simko E."/>
            <person name="Wood S.C."/>
        </authorList>
    </citation>
    <scope>NUCLEOTIDE SEQUENCE</scope>
    <source>
        <strain evidence="1">PL001</strain>
    </source>
</reference>